<dbReference type="Proteomes" id="UP000260388">
    <property type="component" value="Segment"/>
</dbReference>
<keyword evidence="1" id="KW-0378">Hydrolase</keyword>
<name>A0A0F6R6Y7_9CAUD</name>
<reference evidence="1 2" key="1">
    <citation type="journal article" date="2015" name="BMC Genomics">
        <title>Analysis of whole genome sequencing for the Escherichia coli O157:H7 typing phages.</title>
        <authorList>
            <person name="Cowley L.A."/>
            <person name="Beckett S.J."/>
            <person name="Chase-Topping M."/>
            <person name="Perry N."/>
            <person name="Dallman T.J."/>
            <person name="Gally D.L."/>
            <person name="Jenkins C."/>
        </authorList>
    </citation>
    <scope>NUCLEOTIDE SEQUENCE [LARGE SCALE GENOMIC DNA]</scope>
</reference>
<organism evidence="1 2">
    <name type="scientific">Escherichia coli O157 typing phage 4</name>
    <dbReference type="NCBI Taxonomy" id="1508679"/>
    <lineage>
        <taxon>Viruses</taxon>
        <taxon>Duplodnaviria</taxon>
        <taxon>Heunggongvirae</taxon>
        <taxon>Uroviricota</taxon>
        <taxon>Caudoviricetes</taxon>
        <taxon>Vequintavirinae</taxon>
        <taxon>Vequintavirus</taxon>
        <taxon>Vequintavirus JES2013</taxon>
    </lineage>
</organism>
<evidence type="ECO:0000313" key="2">
    <source>
        <dbReference type="Proteomes" id="UP000260388"/>
    </source>
</evidence>
<protein>
    <submittedName>
        <fullName evidence="1">Recombination endonuclease VII</fullName>
    </submittedName>
</protein>
<keyword evidence="1" id="KW-0255">Endonuclease</keyword>
<proteinExistence type="predicted"/>
<dbReference type="SUPFAM" id="SSF54060">
    <property type="entry name" value="His-Me finger endonucleases"/>
    <property type="match status" value="1"/>
</dbReference>
<accession>A0A0F6R6Y7</accession>
<dbReference type="InterPro" id="IPR004211">
    <property type="entry name" value="Endonuclease_7"/>
</dbReference>
<evidence type="ECO:0000313" key="1">
    <source>
        <dbReference type="EMBL" id="AKE45414.1"/>
    </source>
</evidence>
<dbReference type="InterPro" id="IPR038563">
    <property type="entry name" value="Endonuclease_7_sf"/>
</dbReference>
<gene>
    <name evidence="1" type="ORF">ECTP4_00536</name>
</gene>
<sequence>MCNTKKCMDCQRVLPIDDFFLSSKSKDGYSGTCKECYMYYRKGGSRKNKNMVKRDDAALFIQDLLKKGELFECKSCHESMLADSFYTKRDYGKVYLVTNRCKMCEKFYQIEKKFHITKDEYYRLLSDQDHKCAICRISLDEYRTQGYRDFFCVDHDHKTGAVRGLLCDKCNRALGFFQEDEETILRAAEYLHIHKI</sequence>
<dbReference type="EMBL" id="KP869102">
    <property type="protein sequence ID" value="AKE45414.1"/>
    <property type="molecule type" value="Genomic_DNA"/>
</dbReference>
<dbReference type="InterPro" id="IPR044925">
    <property type="entry name" value="His-Me_finger_sf"/>
</dbReference>
<dbReference type="Gene3D" id="3.40.1800.10">
    <property type="entry name" value="His-Me finger endonucleases"/>
    <property type="match status" value="1"/>
</dbReference>
<keyword evidence="1" id="KW-0540">Nuclease</keyword>
<dbReference type="GO" id="GO:0004519">
    <property type="term" value="F:endonuclease activity"/>
    <property type="evidence" value="ECO:0007669"/>
    <property type="project" value="UniProtKB-KW"/>
</dbReference>
<dbReference type="Pfam" id="PF02945">
    <property type="entry name" value="Endonuclease_7"/>
    <property type="match status" value="1"/>
</dbReference>